<dbReference type="EMBL" id="JAMQCR010000002">
    <property type="protein sequence ID" value="MCM2534479.1"/>
    <property type="molecule type" value="Genomic_DNA"/>
</dbReference>
<evidence type="ECO:0000313" key="1">
    <source>
        <dbReference type="EMBL" id="MCM2534479.1"/>
    </source>
</evidence>
<evidence type="ECO:0000313" key="2">
    <source>
        <dbReference type="Proteomes" id="UP001523262"/>
    </source>
</evidence>
<dbReference type="Proteomes" id="UP001523262">
    <property type="component" value="Unassembled WGS sequence"/>
</dbReference>
<sequence length="165" mass="19820">MKTCPYCGSHIERMDHQYYYCDFCCMKIDIRIIKENHERLEVRFRDLVLTAYIDKTTPEIMTLSTFELLYLLKMIRKERNDMYHHLHVFHRAGDAGIDDFKEAEKKSGQDYMYFTKKAFIVENIIRSRIGYVPARITEKFLANYLENIKNDKKGPMIIRTKRQST</sequence>
<proteinExistence type="predicted"/>
<organism evidence="1 2">
    <name type="scientific">Neobacillus pocheonensis</name>
    <dbReference type="NCBI Taxonomy" id="363869"/>
    <lineage>
        <taxon>Bacteria</taxon>
        <taxon>Bacillati</taxon>
        <taxon>Bacillota</taxon>
        <taxon>Bacilli</taxon>
        <taxon>Bacillales</taxon>
        <taxon>Bacillaceae</taxon>
        <taxon>Neobacillus</taxon>
    </lineage>
</organism>
<reference evidence="1 2" key="1">
    <citation type="submission" date="2022-06" db="EMBL/GenBank/DDBJ databases">
        <authorList>
            <person name="Jeon C.O."/>
        </authorList>
    </citation>
    <scope>NUCLEOTIDE SEQUENCE [LARGE SCALE GENOMIC DNA]</scope>
    <source>
        <strain evidence="1 2">KCTC 13943</strain>
    </source>
</reference>
<protein>
    <submittedName>
        <fullName evidence="1">Uncharacterized protein</fullName>
    </submittedName>
</protein>
<gene>
    <name evidence="1" type="ORF">NDK43_21715</name>
</gene>
<comment type="caution">
    <text evidence="1">The sequence shown here is derived from an EMBL/GenBank/DDBJ whole genome shotgun (WGS) entry which is preliminary data.</text>
</comment>
<keyword evidence="2" id="KW-1185">Reference proteome</keyword>
<accession>A0ABT0WDT9</accession>
<name>A0ABT0WDT9_9BACI</name>